<organism evidence="2 3">
    <name type="scientific">Leptolyngbya cf. ectocarpi LEGE 11479</name>
    <dbReference type="NCBI Taxonomy" id="1828722"/>
    <lineage>
        <taxon>Bacteria</taxon>
        <taxon>Bacillati</taxon>
        <taxon>Cyanobacteriota</taxon>
        <taxon>Cyanophyceae</taxon>
        <taxon>Leptolyngbyales</taxon>
        <taxon>Leptolyngbyaceae</taxon>
        <taxon>Leptolyngbya group</taxon>
        <taxon>Leptolyngbya</taxon>
    </lineage>
</organism>
<reference evidence="2" key="1">
    <citation type="submission" date="2020-10" db="EMBL/GenBank/DDBJ databases">
        <authorList>
            <person name="Castelo-Branco R."/>
            <person name="Eusebio N."/>
            <person name="Adriana R."/>
            <person name="Vieira A."/>
            <person name="Brugerolle De Fraissinette N."/>
            <person name="Rezende De Castro R."/>
            <person name="Schneider M.P."/>
            <person name="Vasconcelos V."/>
            <person name="Leao P.N."/>
        </authorList>
    </citation>
    <scope>NUCLEOTIDE SEQUENCE</scope>
    <source>
        <strain evidence="2">LEGE 11479</strain>
    </source>
</reference>
<dbReference type="EMBL" id="JADEXP010000109">
    <property type="protein sequence ID" value="MBE9067649.1"/>
    <property type="molecule type" value="Genomic_DNA"/>
</dbReference>
<evidence type="ECO:0000313" key="2">
    <source>
        <dbReference type="EMBL" id="MBE9067649.1"/>
    </source>
</evidence>
<accession>A0A928ZUF6</accession>
<feature type="domain" description="DUF1330" evidence="1">
    <location>
        <begin position="2"/>
        <end position="96"/>
    </location>
</feature>
<dbReference type="RefSeq" id="WP_193993610.1">
    <property type="nucleotide sequence ID" value="NZ_JADEXP010000109.1"/>
</dbReference>
<dbReference type="Proteomes" id="UP000615026">
    <property type="component" value="Unassembled WGS sequence"/>
</dbReference>
<gene>
    <name evidence="2" type="ORF">IQ260_13390</name>
</gene>
<dbReference type="PANTHER" id="PTHR41521">
    <property type="match status" value="1"/>
</dbReference>
<dbReference type="Gene3D" id="3.30.70.100">
    <property type="match status" value="1"/>
</dbReference>
<evidence type="ECO:0000259" key="1">
    <source>
        <dbReference type="Pfam" id="PF07045"/>
    </source>
</evidence>
<dbReference type="AlphaFoldDB" id="A0A928ZUF6"/>
<sequence length="97" mass="10952">MSAYVVAQIQINDPEEYQHYLAGFMPVFKKHGGELLATPKNQTIVVERNWAYPNTVMMKFPSLAAAQAWCEDPDYKALAEYRNRSADSNLVIVEGIS</sequence>
<keyword evidence="3" id="KW-1185">Reference proteome</keyword>
<dbReference type="Pfam" id="PF07045">
    <property type="entry name" value="DUF1330"/>
    <property type="match status" value="1"/>
</dbReference>
<proteinExistence type="predicted"/>
<evidence type="ECO:0000313" key="3">
    <source>
        <dbReference type="Proteomes" id="UP000615026"/>
    </source>
</evidence>
<dbReference type="SUPFAM" id="SSF54909">
    <property type="entry name" value="Dimeric alpha+beta barrel"/>
    <property type="match status" value="1"/>
</dbReference>
<name>A0A928ZUF6_LEPEC</name>
<comment type="caution">
    <text evidence="2">The sequence shown here is derived from an EMBL/GenBank/DDBJ whole genome shotgun (WGS) entry which is preliminary data.</text>
</comment>
<dbReference type="PANTHER" id="PTHR41521:SF4">
    <property type="entry name" value="BLR0684 PROTEIN"/>
    <property type="match status" value="1"/>
</dbReference>
<protein>
    <submittedName>
        <fullName evidence="2">DUF1330 domain-containing protein</fullName>
    </submittedName>
</protein>
<dbReference type="InterPro" id="IPR010753">
    <property type="entry name" value="DUF1330"/>
</dbReference>
<dbReference type="InterPro" id="IPR011008">
    <property type="entry name" value="Dimeric_a/b-barrel"/>
</dbReference>